<name>H2ZDT0_CIOSA</name>
<dbReference type="GeneTree" id="ENSGT00940000157239"/>
<feature type="domain" description="ENTH" evidence="7">
    <location>
        <begin position="3"/>
        <end position="135"/>
    </location>
</feature>
<evidence type="ECO:0000259" key="7">
    <source>
        <dbReference type="PROSITE" id="PS50942"/>
    </source>
</evidence>
<reference evidence="8" key="3">
    <citation type="submission" date="2025-09" db="UniProtKB">
        <authorList>
            <consortium name="Ensembl"/>
        </authorList>
    </citation>
    <scope>IDENTIFICATION</scope>
</reference>
<evidence type="ECO:0000256" key="6">
    <source>
        <dbReference type="ARBA" id="ARBA00023121"/>
    </source>
</evidence>
<dbReference type="GO" id="GO:0005768">
    <property type="term" value="C:endosome"/>
    <property type="evidence" value="ECO:0007669"/>
    <property type="project" value="TreeGrafter"/>
</dbReference>
<dbReference type="InterPro" id="IPR013809">
    <property type="entry name" value="ENTH"/>
</dbReference>
<dbReference type="GO" id="GO:0006897">
    <property type="term" value="P:endocytosis"/>
    <property type="evidence" value="ECO:0007669"/>
    <property type="project" value="TreeGrafter"/>
</dbReference>
<evidence type="ECO:0000256" key="3">
    <source>
        <dbReference type="ARBA" id="ARBA00022490"/>
    </source>
</evidence>
<keyword evidence="4" id="KW-0597">Phosphoprotein</keyword>
<dbReference type="Proteomes" id="UP000007875">
    <property type="component" value="Unassembled WGS sequence"/>
</dbReference>
<dbReference type="GO" id="GO:0005543">
    <property type="term" value="F:phospholipid binding"/>
    <property type="evidence" value="ECO:0007669"/>
    <property type="project" value="TreeGrafter"/>
</dbReference>
<dbReference type="Gene3D" id="1.25.40.90">
    <property type="match status" value="1"/>
</dbReference>
<dbReference type="GO" id="GO:0030276">
    <property type="term" value="F:clathrin binding"/>
    <property type="evidence" value="ECO:0007669"/>
    <property type="project" value="TreeGrafter"/>
</dbReference>
<dbReference type="PROSITE" id="PS50942">
    <property type="entry name" value="ENTH"/>
    <property type="match status" value="1"/>
</dbReference>
<keyword evidence="3" id="KW-0963">Cytoplasm</keyword>
<dbReference type="FunFam" id="1.25.40.90:FF:000002">
    <property type="entry name" value="epsin-2 isoform X1"/>
    <property type="match status" value="1"/>
</dbReference>
<dbReference type="Ensembl" id="ENSCSAVT00000015925.1">
    <property type="protein sequence ID" value="ENSCSAVP00000015746.1"/>
    <property type="gene ID" value="ENSCSAVG00000009249.1"/>
</dbReference>
<comment type="similarity">
    <text evidence="2">Belongs to the epsin family.</text>
</comment>
<dbReference type="CDD" id="cd16990">
    <property type="entry name" value="ENTH_Epsin"/>
    <property type="match status" value="1"/>
</dbReference>
<sequence length="542" mass="58742">VLNVVRNYSDAEIKVREATSNDPWGPSSSLMSEISDMTYNVVAFSEIMTMIWKRVNDHGKNWRHVYKSLVLLDYLIKTGSERVAQQCKENIFAIQTLKDFQFIDRDVKDQGSNVREKSKQLVNLLKDDERLKTERERALKAKERFAQATTGIGSDHKLLCLPHTHTFCSQSIQSQYLHIWCDSLMVFSSVKQARPQTAGEEELQLQIALSMSKEEAETDQKVSAKAVSDNVRLELAITESVKSEPPAQKSNLVDLTAAAQSLKDPWGGKIAAAWEIINIPTYIPGSPDTARAAPVDPFASLSTQPSTVDPWAVPTSAPAADPWAVSAPAQQVDPWSNPPATKVGLKLIEYPFRLDAAAVPAASFDPFASLDPPPASTAPVGGVKVFDPMTVPSSSSNSKPFDFSSMDNSLLQSNSDVSSSSVKPKKRAEDFLGGASDLVNLDSLVTRPPVQQQSVNPFLSGSSPYHQPAQNPPSLNQMKGINGNAGPAMGTTIAAPTMPPGGMMPMTQPVNPINPYGYPAPMQPTYGMPMMGGMNPGMMGIP</sequence>
<evidence type="ECO:0000313" key="9">
    <source>
        <dbReference type="Proteomes" id="UP000007875"/>
    </source>
</evidence>
<dbReference type="InterPro" id="IPR008942">
    <property type="entry name" value="ENTH_VHS"/>
</dbReference>
<accession>H2ZDT0</accession>
<dbReference type="PANTHER" id="PTHR12276:SF115">
    <property type="entry name" value="FI19443P1"/>
    <property type="match status" value="1"/>
</dbReference>
<dbReference type="SMART" id="SM00726">
    <property type="entry name" value="UIM"/>
    <property type="match status" value="2"/>
</dbReference>
<evidence type="ECO:0000313" key="8">
    <source>
        <dbReference type="Ensembl" id="ENSCSAVP00000015746.1"/>
    </source>
</evidence>
<dbReference type="PANTHER" id="PTHR12276">
    <property type="entry name" value="EPSIN/ENT-RELATED"/>
    <property type="match status" value="1"/>
</dbReference>
<comment type="subcellular location">
    <subcellularLocation>
        <location evidence="1">Cytoplasm</location>
    </subcellularLocation>
</comment>
<keyword evidence="5" id="KW-0677">Repeat</keyword>
<proteinExistence type="inferred from homology"/>
<keyword evidence="6" id="KW-0446">Lipid-binding</keyword>
<reference evidence="8" key="2">
    <citation type="submission" date="2025-08" db="UniProtKB">
        <authorList>
            <consortium name="Ensembl"/>
        </authorList>
    </citation>
    <scope>IDENTIFICATION</scope>
</reference>
<dbReference type="Pfam" id="PF01417">
    <property type="entry name" value="ENTH"/>
    <property type="match status" value="1"/>
</dbReference>
<protein>
    <recommendedName>
        <fullName evidence="7">ENTH domain-containing protein</fullName>
    </recommendedName>
</protein>
<evidence type="ECO:0000256" key="4">
    <source>
        <dbReference type="ARBA" id="ARBA00022553"/>
    </source>
</evidence>
<dbReference type="SUPFAM" id="SSF48464">
    <property type="entry name" value="ENTH/VHS domain"/>
    <property type="match status" value="1"/>
</dbReference>
<dbReference type="GO" id="GO:0005886">
    <property type="term" value="C:plasma membrane"/>
    <property type="evidence" value="ECO:0007669"/>
    <property type="project" value="TreeGrafter"/>
</dbReference>
<evidence type="ECO:0000256" key="1">
    <source>
        <dbReference type="ARBA" id="ARBA00004496"/>
    </source>
</evidence>
<dbReference type="GO" id="GO:0030125">
    <property type="term" value="C:clathrin vesicle coat"/>
    <property type="evidence" value="ECO:0007669"/>
    <property type="project" value="TreeGrafter"/>
</dbReference>
<dbReference type="PROSITE" id="PS50330">
    <property type="entry name" value="UIM"/>
    <property type="match status" value="1"/>
</dbReference>
<organism evidence="8 9">
    <name type="scientific">Ciona savignyi</name>
    <name type="common">Pacific transparent sea squirt</name>
    <dbReference type="NCBI Taxonomy" id="51511"/>
    <lineage>
        <taxon>Eukaryota</taxon>
        <taxon>Metazoa</taxon>
        <taxon>Chordata</taxon>
        <taxon>Tunicata</taxon>
        <taxon>Ascidiacea</taxon>
        <taxon>Phlebobranchia</taxon>
        <taxon>Cionidae</taxon>
        <taxon>Ciona</taxon>
    </lineage>
</organism>
<evidence type="ECO:0000256" key="5">
    <source>
        <dbReference type="ARBA" id="ARBA00022737"/>
    </source>
</evidence>
<keyword evidence="9" id="KW-1185">Reference proteome</keyword>
<dbReference type="AlphaFoldDB" id="H2ZDT0"/>
<dbReference type="SMART" id="SM00273">
    <property type="entry name" value="ENTH"/>
    <property type="match status" value="1"/>
</dbReference>
<dbReference type="InterPro" id="IPR003903">
    <property type="entry name" value="UIM_dom"/>
</dbReference>
<reference evidence="9" key="1">
    <citation type="submission" date="2003-08" db="EMBL/GenBank/DDBJ databases">
        <authorList>
            <person name="Birren B."/>
            <person name="Nusbaum C."/>
            <person name="Abebe A."/>
            <person name="Abouelleil A."/>
            <person name="Adekoya E."/>
            <person name="Ait-zahra M."/>
            <person name="Allen N."/>
            <person name="Allen T."/>
            <person name="An P."/>
            <person name="Anderson M."/>
            <person name="Anderson S."/>
            <person name="Arachchi H."/>
            <person name="Armbruster J."/>
            <person name="Bachantsang P."/>
            <person name="Baldwin J."/>
            <person name="Barry A."/>
            <person name="Bayul T."/>
            <person name="Blitshsteyn B."/>
            <person name="Bloom T."/>
            <person name="Blye J."/>
            <person name="Boguslavskiy L."/>
            <person name="Borowsky M."/>
            <person name="Boukhgalter B."/>
            <person name="Brunache A."/>
            <person name="Butler J."/>
            <person name="Calixte N."/>
            <person name="Calvo S."/>
            <person name="Camarata J."/>
            <person name="Campo K."/>
            <person name="Chang J."/>
            <person name="Cheshatsang Y."/>
            <person name="Citroen M."/>
            <person name="Collymore A."/>
            <person name="Considine T."/>
            <person name="Cook A."/>
            <person name="Cooke P."/>
            <person name="Corum B."/>
            <person name="Cuomo C."/>
            <person name="David R."/>
            <person name="Dawoe T."/>
            <person name="Degray S."/>
            <person name="Dodge S."/>
            <person name="Dooley K."/>
            <person name="Dorje P."/>
            <person name="Dorjee K."/>
            <person name="Dorris L."/>
            <person name="Duffey N."/>
            <person name="Dupes A."/>
            <person name="Elkins T."/>
            <person name="Engels R."/>
            <person name="Erickson J."/>
            <person name="Farina A."/>
            <person name="Faro S."/>
            <person name="Ferreira P."/>
            <person name="Fischer H."/>
            <person name="Fitzgerald M."/>
            <person name="Foley K."/>
            <person name="Gage D."/>
            <person name="Galagan J."/>
            <person name="Gearin G."/>
            <person name="Gnerre S."/>
            <person name="Gnirke A."/>
            <person name="Goyette A."/>
            <person name="Graham J."/>
            <person name="Grandbois E."/>
            <person name="Gyaltsen K."/>
            <person name="Hafez N."/>
            <person name="Hagopian D."/>
            <person name="Hagos B."/>
            <person name="Hall J."/>
            <person name="Hatcher B."/>
            <person name="Heller A."/>
            <person name="Higgins H."/>
            <person name="Honan T."/>
            <person name="Horn A."/>
            <person name="Houde N."/>
            <person name="Hughes L."/>
            <person name="Hulme W."/>
            <person name="Husby E."/>
            <person name="Iliev I."/>
            <person name="Jaffe D."/>
            <person name="Jones C."/>
            <person name="Kamal M."/>
            <person name="Kamat A."/>
            <person name="Kamvysselis M."/>
            <person name="Karlsson E."/>
            <person name="Kells C."/>
            <person name="Kieu A."/>
            <person name="Kisner P."/>
            <person name="Kodira C."/>
            <person name="Kulbokas E."/>
            <person name="Labutti K."/>
            <person name="Lama D."/>
            <person name="Landers T."/>
            <person name="Leger J."/>
            <person name="Levine S."/>
            <person name="Lewis D."/>
            <person name="Lewis T."/>
            <person name="Lindblad-toh K."/>
            <person name="Liu X."/>
            <person name="Lokyitsang T."/>
            <person name="Lokyitsang Y."/>
            <person name="Lucien O."/>
            <person name="Lui A."/>
            <person name="Ma L.J."/>
            <person name="Mabbitt R."/>
            <person name="Macdonald J."/>
            <person name="Maclean C."/>
            <person name="Major J."/>
            <person name="Manning J."/>
            <person name="Marabella R."/>
            <person name="Maru K."/>
            <person name="Matthews C."/>
            <person name="Mauceli E."/>
            <person name="Mccarthy M."/>
            <person name="Mcdonough S."/>
            <person name="Mcghee T."/>
            <person name="Meldrim J."/>
            <person name="Meneus L."/>
            <person name="Mesirov J."/>
            <person name="Mihalev A."/>
            <person name="Mihova T."/>
            <person name="Mikkelsen T."/>
            <person name="Mlenga V."/>
            <person name="Moru K."/>
            <person name="Mozes J."/>
            <person name="Mulrain L."/>
            <person name="Munson G."/>
            <person name="Naylor J."/>
            <person name="Newes C."/>
            <person name="Nguyen C."/>
            <person name="Nguyen N."/>
            <person name="Nguyen T."/>
            <person name="Nicol R."/>
            <person name="Nielsen C."/>
            <person name="Nizzari M."/>
            <person name="Norbu C."/>
            <person name="Norbu N."/>
            <person name="O'donnell P."/>
            <person name="Okoawo O."/>
            <person name="O'leary S."/>
            <person name="Omotosho B."/>
            <person name="O'neill K."/>
            <person name="Osman S."/>
            <person name="Parker S."/>
            <person name="Perrin D."/>
            <person name="Phunkhang P."/>
            <person name="Piqani B."/>
            <person name="Purcell S."/>
            <person name="Rachupka T."/>
            <person name="Ramasamy U."/>
            <person name="Rameau R."/>
            <person name="Ray V."/>
            <person name="Raymond C."/>
            <person name="Retta R."/>
            <person name="Richardson S."/>
            <person name="Rise C."/>
            <person name="Rodriguez J."/>
            <person name="Rogers J."/>
            <person name="Rogov P."/>
            <person name="Rutman M."/>
            <person name="Schupbach R."/>
            <person name="Seaman C."/>
            <person name="Settipalli S."/>
            <person name="Sharpe T."/>
            <person name="Sheridan J."/>
            <person name="Sherpa N."/>
            <person name="Shi J."/>
            <person name="Smirnov S."/>
            <person name="Smith C."/>
            <person name="Sougnez C."/>
            <person name="Spencer B."/>
            <person name="Stalker J."/>
            <person name="Stange-thomann N."/>
            <person name="Stavropoulos S."/>
            <person name="Stetson K."/>
            <person name="Stone C."/>
            <person name="Stone S."/>
            <person name="Stubbs M."/>
            <person name="Talamas J."/>
            <person name="Tchuinga P."/>
            <person name="Tenzing P."/>
            <person name="Tesfaye S."/>
            <person name="Theodore J."/>
            <person name="Thoulutsang Y."/>
            <person name="Topham K."/>
            <person name="Towey S."/>
            <person name="Tsamla T."/>
            <person name="Tsomo N."/>
            <person name="Vallee D."/>
            <person name="Vassiliev H."/>
            <person name="Venkataraman V."/>
            <person name="Vinson J."/>
            <person name="Vo A."/>
            <person name="Wade C."/>
            <person name="Wang S."/>
            <person name="Wangchuk T."/>
            <person name="Wangdi T."/>
            <person name="Whittaker C."/>
            <person name="Wilkinson J."/>
            <person name="Wu Y."/>
            <person name="Wyman D."/>
            <person name="Yadav S."/>
            <person name="Yang S."/>
            <person name="Yang X."/>
            <person name="Yeager S."/>
            <person name="Yee E."/>
            <person name="Young G."/>
            <person name="Zainoun J."/>
            <person name="Zembeck L."/>
            <person name="Zimmer A."/>
            <person name="Zody M."/>
            <person name="Lander E."/>
        </authorList>
    </citation>
    <scope>NUCLEOTIDE SEQUENCE [LARGE SCALE GENOMIC DNA]</scope>
</reference>
<evidence type="ECO:0000256" key="2">
    <source>
        <dbReference type="ARBA" id="ARBA00010130"/>
    </source>
</evidence>